<evidence type="ECO:0000313" key="2">
    <source>
        <dbReference type="EMBL" id="PJE37286.1"/>
    </source>
</evidence>
<sequence>QPETPRADTRDAVNDALAQALGGGEEVAAEPAGPPLSAGEKESLRVAVSRCWNVGSLSSAALNTTVVVSVAMQQDGRPDTGSIRMLSSSGGDSSSARQAFEAARRAIIRCGGSGFDLPTEKYAHWRDIEMTFNPERMRIR</sequence>
<dbReference type="Gene3D" id="3.30.1150.10">
    <property type="match status" value="1"/>
</dbReference>
<keyword evidence="3" id="KW-1185">Reference proteome</keyword>
<protein>
    <submittedName>
        <fullName evidence="2">Energy transducer TonB</fullName>
    </submittedName>
</protein>
<accession>A0A2M8J3C8</accession>
<dbReference type="EMBL" id="PGTB01000018">
    <property type="protein sequence ID" value="PJE37286.1"/>
    <property type="molecule type" value="Genomic_DNA"/>
</dbReference>
<reference evidence="2 3" key="1">
    <citation type="journal article" date="2018" name="Int. J. Syst. Evol. Microbiol.">
        <title>Pseudooceanicola lipolyticus sp. nov., a marine alphaproteobacterium, reclassification of Oceanicola flagellatus as Pseudooceanicola flagellatus comb. nov. and emended description of the genus Pseudooceanicola.</title>
        <authorList>
            <person name="Huang M.-M."/>
            <person name="Guo L.-L."/>
            <person name="Wu Y.-H."/>
            <person name="Lai Q.-L."/>
            <person name="Shao Z.-Z."/>
            <person name="Wang C.-S."/>
            <person name="Wu M."/>
            <person name="Xu X.-W."/>
        </authorList>
    </citation>
    <scope>NUCLEOTIDE SEQUENCE [LARGE SCALE GENOMIC DNA]</scope>
    <source>
        <strain evidence="2 3">157</strain>
    </source>
</reference>
<feature type="non-terminal residue" evidence="2">
    <location>
        <position position="1"/>
    </location>
</feature>
<dbReference type="SUPFAM" id="SSF74653">
    <property type="entry name" value="TolA/TonB C-terminal domain"/>
    <property type="match status" value="1"/>
</dbReference>
<proteinExistence type="predicted"/>
<dbReference type="AlphaFoldDB" id="A0A2M8J3C8"/>
<gene>
    <name evidence="2" type="ORF">CVM52_07930</name>
</gene>
<evidence type="ECO:0000313" key="3">
    <source>
        <dbReference type="Proteomes" id="UP000231553"/>
    </source>
</evidence>
<feature type="region of interest" description="Disordered" evidence="1">
    <location>
        <begin position="77"/>
        <end position="97"/>
    </location>
</feature>
<organism evidence="2 3">
    <name type="scientific">Pseudooceanicola lipolyticus</name>
    <dbReference type="NCBI Taxonomy" id="2029104"/>
    <lineage>
        <taxon>Bacteria</taxon>
        <taxon>Pseudomonadati</taxon>
        <taxon>Pseudomonadota</taxon>
        <taxon>Alphaproteobacteria</taxon>
        <taxon>Rhodobacterales</taxon>
        <taxon>Paracoccaceae</taxon>
        <taxon>Pseudooceanicola</taxon>
    </lineage>
</organism>
<dbReference type="Proteomes" id="UP000231553">
    <property type="component" value="Unassembled WGS sequence"/>
</dbReference>
<evidence type="ECO:0000256" key="1">
    <source>
        <dbReference type="SAM" id="MobiDB-lite"/>
    </source>
</evidence>
<comment type="caution">
    <text evidence="2">The sequence shown here is derived from an EMBL/GenBank/DDBJ whole genome shotgun (WGS) entry which is preliminary data.</text>
</comment>
<name>A0A2M8J3C8_9RHOB</name>